<dbReference type="Proteomes" id="UP001549921">
    <property type="component" value="Unassembled WGS sequence"/>
</dbReference>
<proteinExistence type="predicted"/>
<evidence type="ECO:0000313" key="2">
    <source>
        <dbReference type="EMBL" id="KAL0850053.1"/>
    </source>
</evidence>
<accession>A0ABD0TL33</accession>
<gene>
    <name evidence="2" type="ORF">ABMA28_011954</name>
</gene>
<organism evidence="2 3">
    <name type="scientific">Loxostege sticticalis</name>
    <name type="common">Beet webworm moth</name>
    <dbReference type="NCBI Taxonomy" id="481309"/>
    <lineage>
        <taxon>Eukaryota</taxon>
        <taxon>Metazoa</taxon>
        <taxon>Ecdysozoa</taxon>
        <taxon>Arthropoda</taxon>
        <taxon>Hexapoda</taxon>
        <taxon>Insecta</taxon>
        <taxon>Pterygota</taxon>
        <taxon>Neoptera</taxon>
        <taxon>Endopterygota</taxon>
        <taxon>Lepidoptera</taxon>
        <taxon>Glossata</taxon>
        <taxon>Ditrysia</taxon>
        <taxon>Pyraloidea</taxon>
        <taxon>Crambidae</taxon>
        <taxon>Pyraustinae</taxon>
        <taxon>Loxostege</taxon>
    </lineage>
</organism>
<reference evidence="2 3" key="1">
    <citation type="submission" date="2024-06" db="EMBL/GenBank/DDBJ databases">
        <title>A chromosome-level genome assembly of beet webworm, Loxostege sticticalis.</title>
        <authorList>
            <person name="Zhang Y."/>
        </authorList>
    </citation>
    <scope>NUCLEOTIDE SEQUENCE [LARGE SCALE GENOMIC DNA]</scope>
    <source>
        <strain evidence="2">AQ028</strain>
        <tissue evidence="2">Male pupae</tissue>
    </source>
</reference>
<evidence type="ECO:0000313" key="3">
    <source>
        <dbReference type="Proteomes" id="UP001549921"/>
    </source>
</evidence>
<evidence type="ECO:0000256" key="1">
    <source>
        <dbReference type="SAM" id="SignalP"/>
    </source>
</evidence>
<dbReference type="AlphaFoldDB" id="A0ABD0TL33"/>
<comment type="caution">
    <text evidence="2">The sequence shown here is derived from an EMBL/GenBank/DDBJ whole genome shotgun (WGS) entry which is preliminary data.</text>
</comment>
<feature type="chain" id="PRO_5044812126" evidence="1">
    <location>
        <begin position="20"/>
        <end position="197"/>
    </location>
</feature>
<sequence>MYLITIAIFVVFIAKLVNNLDLKDNDEFNDIKREQVVVRAVFINCEANEEQNYLENEASRFLREELFKHNALQGCHRKLALTVKMTSEPDKSSGDEYIPIEHVFDGSNNKRARLLDPYILRIRRDSPVQAYKLRRIDTVTGILSTSGDRGTSKIKKRNLDKLSEQKEWSQLLVDANGHVADDFEEVANQDTNQCKWY</sequence>
<dbReference type="EMBL" id="JBEDNZ010000003">
    <property type="protein sequence ID" value="KAL0850053.1"/>
    <property type="molecule type" value="Genomic_DNA"/>
</dbReference>
<keyword evidence="1" id="KW-0732">Signal</keyword>
<name>A0ABD0TL33_LOXSC</name>
<protein>
    <submittedName>
        <fullName evidence="2">Uncharacterized protein</fullName>
    </submittedName>
</protein>
<feature type="signal peptide" evidence="1">
    <location>
        <begin position="1"/>
        <end position="19"/>
    </location>
</feature>